<dbReference type="Proteomes" id="UP000194154">
    <property type="component" value="Chromosome"/>
</dbReference>
<dbReference type="RefSeq" id="WP_086042851.1">
    <property type="nucleotide sequence ID" value="NZ_CBCRZA010000015.1"/>
</dbReference>
<dbReference type="OrthoDB" id="2194642at2"/>
<organism evidence="1 2">
    <name type="scientific">Macrococcoides canis</name>
    <dbReference type="NCBI Taxonomy" id="1855823"/>
    <lineage>
        <taxon>Bacteria</taxon>
        <taxon>Bacillati</taxon>
        <taxon>Bacillota</taxon>
        <taxon>Bacilli</taxon>
        <taxon>Bacillales</taxon>
        <taxon>Staphylococcaceae</taxon>
        <taxon>Macrococcoides</taxon>
    </lineage>
</organism>
<proteinExistence type="predicted"/>
<dbReference type="AlphaFoldDB" id="A0A1W7ACF8"/>
<dbReference type="GeneID" id="35295752"/>
<protein>
    <submittedName>
        <fullName evidence="1">Phage tail protein</fullName>
    </submittedName>
</protein>
<sequence length="303" mass="34935">MNYIDAEIVKGTKKYKISNNELTGTSLEVLSFVIGKVKKRNYFSSIDGRIGRVNYGIEDEYRTIKLRLRASAYDEHDIAHLRDEIFNLFDGEFYIREMRNNVTTVKYETIGSNTNDMNLGNSEYVNGKRYLVALVSDFDIADMQYSEFDLEFETVMLPYAETVYTSMHLHRTKYNEEEAIYGLVDGLNTDYQDYVFTTNTFKVWNAGNVDLRPENMDILITINGLSSNGNFTLKNKTTGDVFIYKNSAYGTLKINGLTISLNNINVLRNTNYEFIGIAKGLNEFEVLNGTFSSISFDFRFYYK</sequence>
<evidence type="ECO:0000313" key="2">
    <source>
        <dbReference type="Proteomes" id="UP000194154"/>
    </source>
</evidence>
<dbReference type="KEGG" id="mcak:MCCS_16450"/>
<name>A0A1W7ACF8_9STAP</name>
<gene>
    <name evidence="1" type="ORF">MCCS_16450</name>
</gene>
<keyword evidence="2" id="KW-1185">Reference proteome</keyword>
<reference evidence="1 2" key="1">
    <citation type="journal article" date="2017" name="Int. J. Syst. Evol. Microbiol.">
        <title>Macrococcus canis sp. nov., a skin bacterium associated with infections in dogs.</title>
        <authorList>
            <person name="Gobeli Brawand S."/>
            <person name="Cotting K."/>
            <person name="Gomez-Sanz E."/>
            <person name="Collaud A."/>
            <person name="Thomann A."/>
            <person name="Brodard I."/>
            <person name="Rodriguez-Campos S."/>
            <person name="Strauss C."/>
            <person name="Perreten V."/>
        </authorList>
    </citation>
    <scope>NUCLEOTIDE SEQUENCE [LARGE SCALE GENOMIC DNA]</scope>
    <source>
        <strain evidence="1 2">KM45013</strain>
    </source>
</reference>
<accession>A0A1W7ACF8</accession>
<dbReference type="STRING" id="1855823.MCCS_16450"/>
<dbReference type="EMBL" id="CP021059">
    <property type="protein sequence ID" value="ARQ07282.1"/>
    <property type="molecule type" value="Genomic_DNA"/>
</dbReference>
<evidence type="ECO:0000313" key="1">
    <source>
        <dbReference type="EMBL" id="ARQ07282.1"/>
    </source>
</evidence>